<keyword evidence="2" id="KW-0238">DNA-binding</keyword>
<dbReference type="Gene3D" id="1.10.10.60">
    <property type="entry name" value="Homeodomain-like"/>
    <property type="match status" value="1"/>
</dbReference>
<dbReference type="PANTHER" id="PTHR46796:SF6">
    <property type="entry name" value="ARAC SUBFAMILY"/>
    <property type="match status" value="1"/>
</dbReference>
<dbReference type="SMART" id="SM00342">
    <property type="entry name" value="HTH_ARAC"/>
    <property type="match status" value="1"/>
</dbReference>
<protein>
    <recommendedName>
        <fullName evidence="4">HTH araC/xylS-type domain-containing protein</fullName>
    </recommendedName>
</protein>
<accession>A0A0K1JP19</accession>
<dbReference type="RefSeq" id="WP_052596003.1">
    <property type="nucleotide sequence ID" value="NZ_CP011112.1"/>
</dbReference>
<organism evidence="5 6">
    <name type="scientific">Luteipulveratus mongoliensis</name>
    <dbReference type="NCBI Taxonomy" id="571913"/>
    <lineage>
        <taxon>Bacteria</taxon>
        <taxon>Bacillati</taxon>
        <taxon>Actinomycetota</taxon>
        <taxon>Actinomycetes</taxon>
        <taxon>Micrococcales</taxon>
        <taxon>Dermacoccaceae</taxon>
        <taxon>Luteipulveratus</taxon>
    </lineage>
</organism>
<proteinExistence type="predicted"/>
<feature type="domain" description="HTH araC/xylS-type" evidence="4">
    <location>
        <begin position="171"/>
        <end position="269"/>
    </location>
</feature>
<evidence type="ECO:0000313" key="6">
    <source>
        <dbReference type="Proteomes" id="UP000066480"/>
    </source>
</evidence>
<reference evidence="5 6" key="1">
    <citation type="submission" date="2015-03" db="EMBL/GenBank/DDBJ databases">
        <title>Luteipulveratus halotolerans sp. nov., a novel actinobacterium (Dermacoccaceae) from Sarawak, Malaysia.</title>
        <authorList>
            <person name="Juboi H."/>
            <person name="Basik A."/>
            <person name="Shamsul S.S."/>
            <person name="Arnold P."/>
            <person name="Schmitt E.K."/>
            <person name="Sanglier J.-J."/>
            <person name="Yeo T."/>
        </authorList>
    </citation>
    <scope>NUCLEOTIDE SEQUENCE [LARGE SCALE GENOMIC DNA]</scope>
    <source>
        <strain evidence="5 6">MN07-A0370</strain>
    </source>
</reference>
<dbReference type="SUPFAM" id="SSF46689">
    <property type="entry name" value="Homeodomain-like"/>
    <property type="match status" value="2"/>
</dbReference>
<dbReference type="PANTHER" id="PTHR46796">
    <property type="entry name" value="HTH-TYPE TRANSCRIPTIONAL ACTIVATOR RHAS-RELATED"/>
    <property type="match status" value="1"/>
</dbReference>
<name>A0A0K1JP19_9MICO</name>
<dbReference type="GO" id="GO:0043565">
    <property type="term" value="F:sequence-specific DNA binding"/>
    <property type="evidence" value="ECO:0007669"/>
    <property type="project" value="InterPro"/>
</dbReference>
<sequence>MAEGRQTTYAAIDVTRPPLVAAAGRGLHGVRQLVDDFVLPQLWQLHLYSYAADLQVGGTRHQIEPGSVSLVPPATPVRYRYRGPSNHLYAHLEAAFIHPVDAAATEVMISAGAELPALTDLMSSAIASAASRPERTQADIWMVLLRLAERDRARTAAAGRVENSPASSYVAAAMSYVESHLTERITVPALARSMGITADHLTRVFSAQTGQTVTGYVRRRRVEHAQRLLTNTTMSVSAIAATVGIPDLQAFNKTCRAVTGRSPRQLRQPLVE</sequence>
<dbReference type="InterPro" id="IPR009057">
    <property type="entry name" value="Homeodomain-like_sf"/>
</dbReference>
<dbReference type="InterPro" id="IPR018060">
    <property type="entry name" value="HTH_AraC"/>
</dbReference>
<keyword evidence="1" id="KW-0805">Transcription regulation</keyword>
<dbReference type="KEGG" id="lmoi:VV02_24840"/>
<dbReference type="InterPro" id="IPR050204">
    <property type="entry name" value="AraC_XylS_family_regulators"/>
</dbReference>
<dbReference type="GO" id="GO:0003700">
    <property type="term" value="F:DNA-binding transcription factor activity"/>
    <property type="evidence" value="ECO:0007669"/>
    <property type="project" value="InterPro"/>
</dbReference>
<evidence type="ECO:0000256" key="2">
    <source>
        <dbReference type="ARBA" id="ARBA00023125"/>
    </source>
</evidence>
<dbReference type="PROSITE" id="PS01124">
    <property type="entry name" value="HTH_ARAC_FAMILY_2"/>
    <property type="match status" value="1"/>
</dbReference>
<dbReference type="OrthoDB" id="198203at2"/>
<dbReference type="AlphaFoldDB" id="A0A0K1JP19"/>
<keyword evidence="6" id="KW-1185">Reference proteome</keyword>
<evidence type="ECO:0000256" key="3">
    <source>
        <dbReference type="ARBA" id="ARBA00023163"/>
    </source>
</evidence>
<dbReference type="EMBL" id="CP011112">
    <property type="protein sequence ID" value="AKU18315.1"/>
    <property type="molecule type" value="Genomic_DNA"/>
</dbReference>
<dbReference type="Proteomes" id="UP000066480">
    <property type="component" value="Chromosome"/>
</dbReference>
<evidence type="ECO:0000313" key="5">
    <source>
        <dbReference type="EMBL" id="AKU18315.1"/>
    </source>
</evidence>
<evidence type="ECO:0000256" key="1">
    <source>
        <dbReference type="ARBA" id="ARBA00023015"/>
    </source>
</evidence>
<dbReference type="Pfam" id="PF12833">
    <property type="entry name" value="HTH_18"/>
    <property type="match status" value="1"/>
</dbReference>
<evidence type="ECO:0000259" key="4">
    <source>
        <dbReference type="PROSITE" id="PS01124"/>
    </source>
</evidence>
<keyword evidence="3" id="KW-0804">Transcription</keyword>
<gene>
    <name evidence="5" type="ORF">VV02_24840</name>
</gene>
<dbReference type="STRING" id="571913.VV02_24840"/>
<dbReference type="PATRIC" id="fig|571913.6.peg.5036"/>